<dbReference type="SUPFAM" id="SSF51366">
    <property type="entry name" value="Ribulose-phoshate binding barrel"/>
    <property type="match status" value="1"/>
</dbReference>
<feature type="binding site" evidence="14">
    <location>
        <position position="179"/>
    </location>
    <ligand>
        <name>substrate</name>
    </ligand>
</feature>
<comment type="cofactor">
    <cofactor evidence="4">
        <name>Zn(2+)</name>
        <dbReference type="ChEBI" id="CHEBI:29105"/>
    </cofactor>
</comment>
<comment type="pathway">
    <text evidence="10">Carbohydrate degradation.</text>
</comment>
<gene>
    <name evidence="10 15" type="primary">rpe</name>
    <name evidence="15" type="ORF">IAC78_04065</name>
</gene>
<dbReference type="InterPro" id="IPR026019">
    <property type="entry name" value="Ribul_P_3_epim"/>
</dbReference>
<evidence type="ECO:0000256" key="4">
    <source>
        <dbReference type="ARBA" id="ARBA00001947"/>
    </source>
</evidence>
<reference evidence="15" key="1">
    <citation type="submission" date="2020-10" db="EMBL/GenBank/DDBJ databases">
        <authorList>
            <person name="Gilroy R."/>
        </authorList>
    </citation>
    <scope>NUCLEOTIDE SEQUENCE</scope>
    <source>
        <strain evidence="15">1748</strain>
    </source>
</reference>
<dbReference type="Proteomes" id="UP000823629">
    <property type="component" value="Unassembled WGS sequence"/>
</dbReference>
<accession>A0A9D9GSY8</accession>
<keyword evidence="8 10" id="KW-0479">Metal-binding</keyword>
<dbReference type="CDD" id="cd00429">
    <property type="entry name" value="RPE"/>
    <property type="match status" value="1"/>
</dbReference>
<evidence type="ECO:0000256" key="14">
    <source>
        <dbReference type="PIRSR" id="PIRSR001461-3"/>
    </source>
</evidence>
<feature type="binding site" evidence="10">
    <location>
        <begin position="177"/>
        <end position="179"/>
    </location>
    <ligand>
        <name>substrate</name>
    </ligand>
</feature>
<dbReference type="Pfam" id="PF00834">
    <property type="entry name" value="Ribul_P_3_epim"/>
    <property type="match status" value="1"/>
</dbReference>
<dbReference type="GO" id="GO:0046872">
    <property type="term" value="F:metal ion binding"/>
    <property type="evidence" value="ECO:0007669"/>
    <property type="project" value="UniProtKB-UniRule"/>
</dbReference>
<dbReference type="AlphaFoldDB" id="A0A9D9GSY8"/>
<dbReference type="EMBL" id="JADING010000117">
    <property type="protein sequence ID" value="MBO8414625.1"/>
    <property type="molecule type" value="Genomic_DNA"/>
</dbReference>
<evidence type="ECO:0000313" key="16">
    <source>
        <dbReference type="Proteomes" id="UP000823629"/>
    </source>
</evidence>
<dbReference type="GO" id="GO:0019323">
    <property type="term" value="P:pentose catabolic process"/>
    <property type="evidence" value="ECO:0007669"/>
    <property type="project" value="UniProtKB-UniRule"/>
</dbReference>
<protein>
    <recommendedName>
        <fullName evidence="7 10">Ribulose-phosphate 3-epimerase</fullName>
        <ecNumber evidence="7 10">5.1.3.1</ecNumber>
    </recommendedName>
</protein>
<keyword evidence="13" id="KW-0170">Cobalt</keyword>
<organism evidence="15 16">
    <name type="scientific">Candidatus Scatoplasma merdavium</name>
    <dbReference type="NCBI Taxonomy" id="2840932"/>
    <lineage>
        <taxon>Bacteria</taxon>
        <taxon>Bacillati</taxon>
        <taxon>Bacillota</taxon>
        <taxon>Bacilli</taxon>
        <taxon>Bacillales</taxon>
        <taxon>Candidatus Scatoplasma</taxon>
    </lineage>
</organism>
<dbReference type="FunFam" id="3.20.20.70:FF:000004">
    <property type="entry name" value="Ribulose-phosphate 3-epimerase"/>
    <property type="match status" value="1"/>
</dbReference>
<evidence type="ECO:0000256" key="5">
    <source>
        <dbReference type="ARBA" id="ARBA00001954"/>
    </source>
</evidence>
<comment type="cofactor">
    <cofactor evidence="10 13">
        <name>a divalent metal cation</name>
        <dbReference type="ChEBI" id="CHEBI:60240"/>
    </cofactor>
    <text evidence="10 13">Binds 1 divalent metal cation per subunit.</text>
</comment>
<feature type="binding site" evidence="10 13">
    <location>
        <position position="34"/>
    </location>
    <ligand>
        <name>a divalent metal cation</name>
        <dbReference type="ChEBI" id="CHEBI:60240"/>
    </ligand>
</feature>
<comment type="cofactor">
    <cofactor evidence="2">
        <name>Mn(2+)</name>
        <dbReference type="ChEBI" id="CHEBI:29035"/>
    </cofactor>
</comment>
<evidence type="ECO:0000256" key="6">
    <source>
        <dbReference type="ARBA" id="ARBA00009541"/>
    </source>
</evidence>
<dbReference type="GO" id="GO:0006098">
    <property type="term" value="P:pentose-phosphate shunt"/>
    <property type="evidence" value="ECO:0007669"/>
    <property type="project" value="UniProtKB-UniRule"/>
</dbReference>
<evidence type="ECO:0000256" key="2">
    <source>
        <dbReference type="ARBA" id="ARBA00001936"/>
    </source>
</evidence>
<dbReference type="PIRSF" id="PIRSF001461">
    <property type="entry name" value="RPE"/>
    <property type="match status" value="1"/>
</dbReference>
<keyword evidence="10 11" id="KW-0119">Carbohydrate metabolism</keyword>
<reference evidence="15" key="2">
    <citation type="journal article" date="2021" name="PeerJ">
        <title>Extensive microbial diversity within the chicken gut microbiome revealed by metagenomics and culture.</title>
        <authorList>
            <person name="Gilroy R."/>
            <person name="Ravi A."/>
            <person name="Getino M."/>
            <person name="Pursley I."/>
            <person name="Horton D.L."/>
            <person name="Alikhan N.F."/>
            <person name="Baker D."/>
            <person name="Gharbi K."/>
            <person name="Hall N."/>
            <person name="Watson M."/>
            <person name="Adriaenssens E.M."/>
            <person name="Foster-Nyarko E."/>
            <person name="Jarju S."/>
            <person name="Secka A."/>
            <person name="Antonio M."/>
            <person name="Oren A."/>
            <person name="Chaudhuri R.R."/>
            <person name="La Ragione R."/>
            <person name="Hildebrand F."/>
            <person name="Pallen M.J."/>
        </authorList>
    </citation>
    <scope>NUCLEOTIDE SEQUENCE</scope>
    <source>
        <strain evidence="15">1748</strain>
    </source>
</reference>
<feature type="binding site" evidence="10 14">
    <location>
        <position position="66"/>
    </location>
    <ligand>
        <name>substrate</name>
    </ligand>
</feature>
<feature type="active site" description="Proton acceptor" evidence="10 12">
    <location>
        <position position="36"/>
    </location>
</feature>
<evidence type="ECO:0000256" key="13">
    <source>
        <dbReference type="PIRSR" id="PIRSR001461-2"/>
    </source>
</evidence>
<evidence type="ECO:0000256" key="10">
    <source>
        <dbReference type="HAMAP-Rule" id="MF_02227"/>
    </source>
</evidence>
<dbReference type="NCBIfam" id="TIGR01163">
    <property type="entry name" value="rpe"/>
    <property type="match status" value="1"/>
</dbReference>
<evidence type="ECO:0000256" key="9">
    <source>
        <dbReference type="ARBA" id="ARBA00023235"/>
    </source>
</evidence>
<comment type="caution">
    <text evidence="10">Lacks conserved residue(s) required for the propagation of feature annotation.</text>
</comment>
<sequence length="220" mass="24780">MRQIIVAPSILAADLTRMGEEVINVRNNGAKWLHYDIMDAHFVPNLSFGPNIVKSLSSYNLFNDVHLMIEEPIKYAKKFAEAGADLITFHYEAVEDPIEAASEIRSMKRNIKVGLSIKPRTPIKDILPMLNFFDLVLVMSVEPGFGGQKYIPFSDQKIRGLREYIDVHKLDTLIEVDGGINQETGKRARLEGADVLVAGTYVFSSDDRYKVIHDLLGEDK</sequence>
<feature type="binding site" evidence="10 13">
    <location>
        <position position="177"/>
    </location>
    <ligand>
        <name>a divalent metal cation</name>
        <dbReference type="ChEBI" id="CHEBI:60240"/>
    </ligand>
</feature>
<dbReference type="InterPro" id="IPR013785">
    <property type="entry name" value="Aldolase_TIM"/>
</dbReference>
<dbReference type="EC" id="5.1.3.1" evidence="7 10"/>
<dbReference type="Gene3D" id="3.20.20.70">
    <property type="entry name" value="Aldolase class I"/>
    <property type="match status" value="1"/>
</dbReference>
<keyword evidence="13" id="KW-0862">Zinc</keyword>
<feature type="binding site" evidence="10 13">
    <location>
        <position position="36"/>
    </location>
    <ligand>
        <name>a divalent metal cation</name>
        <dbReference type="ChEBI" id="CHEBI:60240"/>
    </ligand>
</feature>
<comment type="similarity">
    <text evidence="6 10 11">Belongs to the ribulose-phosphate 3-epimerase family.</text>
</comment>
<dbReference type="GO" id="GO:0004750">
    <property type="term" value="F:D-ribulose-phosphate 3-epimerase activity"/>
    <property type="evidence" value="ECO:0007669"/>
    <property type="project" value="UniProtKB-UniRule"/>
</dbReference>
<evidence type="ECO:0000256" key="12">
    <source>
        <dbReference type="PIRSR" id="PIRSR001461-1"/>
    </source>
</evidence>
<keyword evidence="13" id="KW-0464">Manganese</keyword>
<proteinExistence type="inferred from homology"/>
<comment type="catalytic activity">
    <reaction evidence="1 10 11">
        <text>D-ribulose 5-phosphate = D-xylulose 5-phosphate</text>
        <dbReference type="Rhea" id="RHEA:13677"/>
        <dbReference type="ChEBI" id="CHEBI:57737"/>
        <dbReference type="ChEBI" id="CHEBI:58121"/>
        <dbReference type="EC" id="5.1.3.1"/>
    </reaction>
</comment>
<comment type="cofactor">
    <cofactor evidence="3">
        <name>Co(2+)</name>
        <dbReference type="ChEBI" id="CHEBI:48828"/>
    </cofactor>
</comment>
<feature type="binding site" evidence="10 14">
    <location>
        <begin position="144"/>
        <end position="147"/>
    </location>
    <ligand>
        <name>substrate</name>
    </ligand>
</feature>
<comment type="cofactor">
    <cofactor evidence="5">
        <name>Fe(2+)</name>
        <dbReference type="ChEBI" id="CHEBI:29033"/>
    </cofactor>
</comment>
<comment type="caution">
    <text evidence="15">The sequence shown here is derived from an EMBL/GenBank/DDBJ whole genome shotgun (WGS) entry which is preliminary data.</text>
</comment>
<name>A0A9D9GSY8_9BACL</name>
<evidence type="ECO:0000313" key="15">
    <source>
        <dbReference type="EMBL" id="MBO8414625.1"/>
    </source>
</evidence>
<dbReference type="NCBIfam" id="NF004076">
    <property type="entry name" value="PRK05581.1-4"/>
    <property type="match status" value="1"/>
</dbReference>
<keyword evidence="9 10" id="KW-0413">Isomerase</keyword>
<dbReference type="HAMAP" id="MF_02227">
    <property type="entry name" value="RPE"/>
    <property type="match status" value="1"/>
</dbReference>
<dbReference type="GO" id="GO:0005737">
    <property type="term" value="C:cytoplasm"/>
    <property type="evidence" value="ECO:0007669"/>
    <property type="project" value="UniProtKB-ARBA"/>
</dbReference>
<dbReference type="PROSITE" id="PS01085">
    <property type="entry name" value="RIBUL_P_3_EPIMER_1"/>
    <property type="match status" value="1"/>
</dbReference>
<feature type="binding site" evidence="14">
    <location>
        <begin position="199"/>
        <end position="200"/>
    </location>
    <ligand>
        <name>substrate</name>
    </ligand>
</feature>
<evidence type="ECO:0000256" key="3">
    <source>
        <dbReference type="ARBA" id="ARBA00001941"/>
    </source>
</evidence>
<dbReference type="InterPro" id="IPR000056">
    <property type="entry name" value="Ribul_P_3_epim-like"/>
</dbReference>
<feature type="active site" description="Proton donor" evidence="10 12">
    <location>
        <position position="177"/>
    </location>
</feature>
<evidence type="ECO:0000256" key="7">
    <source>
        <dbReference type="ARBA" id="ARBA00013188"/>
    </source>
</evidence>
<comment type="function">
    <text evidence="10">Catalyzes the reversible epimerization of D-ribulose 5-phosphate to D-xylulose 5-phosphate.</text>
</comment>
<dbReference type="InterPro" id="IPR011060">
    <property type="entry name" value="RibuloseP-bd_barrel"/>
</dbReference>
<evidence type="ECO:0000256" key="8">
    <source>
        <dbReference type="ARBA" id="ARBA00022723"/>
    </source>
</evidence>
<dbReference type="PANTHER" id="PTHR11749">
    <property type="entry name" value="RIBULOSE-5-PHOSPHATE-3-EPIMERASE"/>
    <property type="match status" value="1"/>
</dbReference>
<evidence type="ECO:0000256" key="11">
    <source>
        <dbReference type="PIRNR" id="PIRNR001461"/>
    </source>
</evidence>
<feature type="binding site" evidence="10 13">
    <location>
        <position position="66"/>
    </location>
    <ligand>
        <name>a divalent metal cation</name>
        <dbReference type="ChEBI" id="CHEBI:60240"/>
    </ligand>
</feature>
<feature type="binding site" evidence="10 14">
    <location>
        <position position="9"/>
    </location>
    <ligand>
        <name>substrate</name>
    </ligand>
</feature>
<evidence type="ECO:0000256" key="1">
    <source>
        <dbReference type="ARBA" id="ARBA00001782"/>
    </source>
</evidence>